<dbReference type="EMBL" id="JBHTBY010000013">
    <property type="protein sequence ID" value="MFC7322144.1"/>
    <property type="molecule type" value="Genomic_DNA"/>
</dbReference>
<organism evidence="1 2">
    <name type="scientific">Halobacillus campisalis</name>
    <dbReference type="NCBI Taxonomy" id="435909"/>
    <lineage>
        <taxon>Bacteria</taxon>
        <taxon>Bacillati</taxon>
        <taxon>Bacillota</taxon>
        <taxon>Bacilli</taxon>
        <taxon>Bacillales</taxon>
        <taxon>Bacillaceae</taxon>
        <taxon>Halobacillus</taxon>
    </lineage>
</organism>
<protein>
    <submittedName>
        <fullName evidence="1">Thioredoxin family protein</fullName>
    </submittedName>
</protein>
<reference evidence="2" key="1">
    <citation type="journal article" date="2019" name="Int. J. Syst. Evol. Microbiol.">
        <title>The Global Catalogue of Microorganisms (GCM) 10K type strain sequencing project: providing services to taxonomists for standard genome sequencing and annotation.</title>
        <authorList>
            <consortium name="The Broad Institute Genomics Platform"/>
            <consortium name="The Broad Institute Genome Sequencing Center for Infectious Disease"/>
            <person name="Wu L."/>
            <person name="Ma J."/>
        </authorList>
    </citation>
    <scope>NUCLEOTIDE SEQUENCE [LARGE SCALE GENOMIC DNA]</scope>
    <source>
        <strain evidence="2">CCUG 73951</strain>
    </source>
</reference>
<dbReference type="Pfam" id="PF14595">
    <property type="entry name" value="Thioredoxin_9"/>
    <property type="match status" value="1"/>
</dbReference>
<accession>A0ABW2K5S2</accession>
<dbReference type="SUPFAM" id="SSF52833">
    <property type="entry name" value="Thioredoxin-like"/>
    <property type="match status" value="1"/>
</dbReference>
<comment type="caution">
    <text evidence="1">The sequence shown here is derived from an EMBL/GenBank/DDBJ whole genome shotgun (WGS) entry which is preliminary data.</text>
</comment>
<keyword evidence="2" id="KW-1185">Reference proteome</keyword>
<dbReference type="Proteomes" id="UP001596494">
    <property type="component" value="Unassembled WGS sequence"/>
</dbReference>
<name>A0ABW2K5S2_9BACI</name>
<dbReference type="Gene3D" id="3.40.30.10">
    <property type="entry name" value="Glutaredoxin"/>
    <property type="match status" value="1"/>
</dbReference>
<dbReference type="RefSeq" id="WP_289216000.1">
    <property type="nucleotide sequence ID" value="NZ_JAPVRC010000004.1"/>
</dbReference>
<evidence type="ECO:0000313" key="1">
    <source>
        <dbReference type="EMBL" id="MFC7322144.1"/>
    </source>
</evidence>
<evidence type="ECO:0000313" key="2">
    <source>
        <dbReference type="Proteomes" id="UP001596494"/>
    </source>
</evidence>
<dbReference type="InterPro" id="IPR036249">
    <property type="entry name" value="Thioredoxin-like_sf"/>
</dbReference>
<gene>
    <name evidence="1" type="ORF">ACFQMN_14810</name>
</gene>
<sequence length="184" mass="21684">MELNDWFDKGITAQEYVDSMSQHQQGFVYIYEHFKVPTEDEPLLAQLREKNLRAIILTEDWCGDAMLNIPVFLRIAEISKIDTHFLLRDENLTLMDQYLTNKTSRSIPKIIIIDREGNELFNWGPRAPELQDFIESSSANLPAESDEQFKEKQNEMFQFITKAYRDNEDFRSYVYNDLKKALTS</sequence>
<proteinExistence type="predicted"/>